<feature type="region of interest" description="Disordered" evidence="1">
    <location>
        <begin position="1"/>
        <end position="80"/>
    </location>
</feature>
<sequence>MQSDHDNLSHDALHGNQPPSLITNIDTTMSINQSSDDDSRERSNKKLKNNHEELPKTKVHQQLESNKGIGAPNQEQQSTKRNIVKSYRDVISTTMNTAATSEEEVESDHYIEGEEDELYVDDILITGSNATSLQSIKAHLCGQFHTKDLGPLKYFLGIKVACSTRGPYLCQHKYTIDVLDDCGLTGARPSEFPMEQNLKVSKSLGTIFSDPSPYRRLIGRLIYLTVTRHDIVHTVNILSQFMHQPWQPYLDVAHRLMHYLKGSPAQGISLHTKFDLTLKAFCDSNWASCPMTRRSTTGYCIFLGSSPISWKTKKQTIVSRSSAKAEYRSMVAATCELTWLSFILRDIGMPLTTPVPLYCDN</sequence>
<evidence type="ECO:0000259" key="2">
    <source>
        <dbReference type="Pfam" id="PF07727"/>
    </source>
</evidence>
<dbReference type="SUPFAM" id="SSF56672">
    <property type="entry name" value="DNA/RNA polymerases"/>
    <property type="match status" value="1"/>
</dbReference>
<dbReference type="Pfam" id="PF07727">
    <property type="entry name" value="RVT_2"/>
    <property type="match status" value="1"/>
</dbReference>
<feature type="compositionally biased region" description="Polar residues" evidence="1">
    <location>
        <begin position="17"/>
        <end position="34"/>
    </location>
</feature>
<evidence type="ECO:0000256" key="1">
    <source>
        <dbReference type="SAM" id="MobiDB-lite"/>
    </source>
</evidence>
<dbReference type="InterPro" id="IPR013103">
    <property type="entry name" value="RVT_2"/>
</dbReference>
<feature type="compositionally biased region" description="Basic and acidic residues" evidence="1">
    <location>
        <begin position="1"/>
        <end position="13"/>
    </location>
</feature>
<dbReference type="EMBL" id="JAVXUO010001186">
    <property type="protein sequence ID" value="KAK2985171.1"/>
    <property type="molecule type" value="Genomic_DNA"/>
</dbReference>
<evidence type="ECO:0000313" key="4">
    <source>
        <dbReference type="Proteomes" id="UP001187471"/>
    </source>
</evidence>
<proteinExistence type="predicted"/>
<dbReference type="InterPro" id="IPR043502">
    <property type="entry name" value="DNA/RNA_pol_sf"/>
</dbReference>
<organism evidence="3 4">
    <name type="scientific">Escallonia rubra</name>
    <dbReference type="NCBI Taxonomy" id="112253"/>
    <lineage>
        <taxon>Eukaryota</taxon>
        <taxon>Viridiplantae</taxon>
        <taxon>Streptophyta</taxon>
        <taxon>Embryophyta</taxon>
        <taxon>Tracheophyta</taxon>
        <taxon>Spermatophyta</taxon>
        <taxon>Magnoliopsida</taxon>
        <taxon>eudicotyledons</taxon>
        <taxon>Gunneridae</taxon>
        <taxon>Pentapetalae</taxon>
        <taxon>asterids</taxon>
        <taxon>campanulids</taxon>
        <taxon>Escalloniales</taxon>
        <taxon>Escalloniaceae</taxon>
        <taxon>Escallonia</taxon>
    </lineage>
</organism>
<name>A0AA88UK77_9ASTE</name>
<dbReference type="PANTHER" id="PTHR11439:SF487">
    <property type="entry name" value="RNA-DIRECTED DNA POLYMERASE"/>
    <property type="match status" value="1"/>
</dbReference>
<keyword evidence="4" id="KW-1185">Reference proteome</keyword>
<feature type="compositionally biased region" description="Basic and acidic residues" evidence="1">
    <location>
        <begin position="37"/>
        <end position="56"/>
    </location>
</feature>
<dbReference type="CDD" id="cd09272">
    <property type="entry name" value="RNase_HI_RT_Ty1"/>
    <property type="match status" value="1"/>
</dbReference>
<dbReference type="PANTHER" id="PTHR11439">
    <property type="entry name" value="GAG-POL-RELATED RETROTRANSPOSON"/>
    <property type="match status" value="1"/>
</dbReference>
<feature type="domain" description="Reverse transcriptase Ty1/copia-type" evidence="2">
    <location>
        <begin position="91"/>
        <end position="195"/>
    </location>
</feature>
<accession>A0AA88UK77</accession>
<dbReference type="Proteomes" id="UP001187471">
    <property type="component" value="Unassembled WGS sequence"/>
</dbReference>
<comment type="caution">
    <text evidence="3">The sequence shown here is derived from an EMBL/GenBank/DDBJ whole genome shotgun (WGS) entry which is preliminary data.</text>
</comment>
<evidence type="ECO:0000313" key="3">
    <source>
        <dbReference type="EMBL" id="KAK2985171.1"/>
    </source>
</evidence>
<gene>
    <name evidence="3" type="ORF">RJ640_011992</name>
</gene>
<protein>
    <recommendedName>
        <fullName evidence="2">Reverse transcriptase Ty1/copia-type domain-containing protein</fullName>
    </recommendedName>
</protein>
<reference evidence="3" key="1">
    <citation type="submission" date="2022-12" db="EMBL/GenBank/DDBJ databases">
        <title>Draft genome assemblies for two species of Escallonia (Escalloniales).</title>
        <authorList>
            <person name="Chanderbali A."/>
            <person name="Dervinis C."/>
            <person name="Anghel I."/>
            <person name="Soltis D."/>
            <person name="Soltis P."/>
            <person name="Zapata F."/>
        </authorList>
    </citation>
    <scope>NUCLEOTIDE SEQUENCE</scope>
    <source>
        <strain evidence="3">UCBG92.1500</strain>
        <tissue evidence="3">Leaf</tissue>
    </source>
</reference>
<dbReference type="AlphaFoldDB" id="A0AA88UK77"/>